<dbReference type="GO" id="GO:0045494">
    <property type="term" value="P:photoreceptor cell maintenance"/>
    <property type="evidence" value="ECO:0007669"/>
    <property type="project" value="InterPro"/>
</dbReference>
<reference evidence="2 3" key="2">
    <citation type="submission" date="2018-11" db="EMBL/GenBank/DDBJ databases">
        <authorList>
            <consortium name="Pathogen Informatics"/>
        </authorList>
    </citation>
    <scope>NUCLEOTIDE SEQUENCE [LARGE SCALE GENOMIC DNA]</scope>
    <source>
        <strain evidence="2 3">Costa Rica</strain>
    </source>
</reference>
<protein>
    <submittedName>
        <fullName evidence="4">Thioredoxin-like_fold domain-containing protein</fullName>
    </submittedName>
</protein>
<dbReference type="Pfam" id="PF13905">
    <property type="entry name" value="Thioredoxin_8"/>
    <property type="match status" value="1"/>
</dbReference>
<reference evidence="4" key="1">
    <citation type="submission" date="2017-02" db="UniProtKB">
        <authorList>
            <consortium name="WormBaseParasite"/>
        </authorList>
    </citation>
    <scope>IDENTIFICATION</scope>
</reference>
<dbReference type="InterPro" id="IPR029519">
    <property type="entry name" value="RdCVF2"/>
</dbReference>
<gene>
    <name evidence="2" type="ORF">ACOC_LOCUS4552</name>
</gene>
<dbReference type="Gene3D" id="3.40.30.10">
    <property type="entry name" value="Glutaredoxin"/>
    <property type="match status" value="1"/>
</dbReference>
<dbReference type="InterPro" id="IPR012336">
    <property type="entry name" value="Thioredoxin-like_fold"/>
</dbReference>
<dbReference type="EMBL" id="UYYA01003819">
    <property type="protein sequence ID" value="VDM56137.1"/>
    <property type="molecule type" value="Genomic_DNA"/>
</dbReference>
<dbReference type="OMA" id="WCGSCKF"/>
<organism evidence="4">
    <name type="scientific">Angiostrongylus costaricensis</name>
    <name type="common">Nematode worm</name>
    <dbReference type="NCBI Taxonomy" id="334426"/>
    <lineage>
        <taxon>Eukaryota</taxon>
        <taxon>Metazoa</taxon>
        <taxon>Ecdysozoa</taxon>
        <taxon>Nematoda</taxon>
        <taxon>Chromadorea</taxon>
        <taxon>Rhabditida</taxon>
        <taxon>Rhabditina</taxon>
        <taxon>Rhabditomorpha</taxon>
        <taxon>Strongyloidea</taxon>
        <taxon>Metastrongylidae</taxon>
        <taxon>Angiostrongylus</taxon>
    </lineage>
</organism>
<evidence type="ECO:0000313" key="3">
    <source>
        <dbReference type="Proteomes" id="UP000267027"/>
    </source>
</evidence>
<dbReference type="Proteomes" id="UP000267027">
    <property type="component" value="Unassembled WGS sequence"/>
</dbReference>
<dbReference type="GO" id="GO:0007600">
    <property type="term" value="P:sensory perception"/>
    <property type="evidence" value="ECO:0007669"/>
    <property type="project" value="InterPro"/>
</dbReference>
<dbReference type="PANTHER" id="PTHR46762">
    <property type="entry name" value="NUCLEOREDOXIN-LIKE PROTEIN 2"/>
    <property type="match status" value="1"/>
</dbReference>
<dbReference type="STRING" id="334426.A0A0R3PJD2"/>
<name>A0A0R3PJD2_ANGCS</name>
<evidence type="ECO:0000259" key="1">
    <source>
        <dbReference type="Pfam" id="PF13905"/>
    </source>
</evidence>
<dbReference type="InterPro" id="IPR036249">
    <property type="entry name" value="Thioredoxin-like_sf"/>
</dbReference>
<accession>A0A0R3PJD2</accession>
<dbReference type="OrthoDB" id="189920at2759"/>
<evidence type="ECO:0000313" key="4">
    <source>
        <dbReference type="WBParaSite" id="ACOC_0000455101-mRNA-1"/>
    </source>
</evidence>
<feature type="domain" description="Thioredoxin-like fold" evidence="1">
    <location>
        <begin position="46"/>
        <end position="119"/>
    </location>
</feature>
<proteinExistence type="predicted"/>
<dbReference type="WBParaSite" id="ACOC_0000455101-mRNA-1">
    <property type="protein sequence ID" value="ACOC_0000455101-mRNA-1"/>
    <property type="gene ID" value="ACOC_0000455101"/>
</dbReference>
<sequence>MILTYQFKAVFQRTLCISSRTQHFLANVPLKKRGVDKVSVDSLKGKKFYEELGEAERSNVEVVWVSRDKAAQDQLDYYDKAMPSWCYIPFGDHNIAEFLEKYNVKVIPALKLVNEKGDVLSETVRADVEGCVKGDATKCYKKWKDMY</sequence>
<dbReference type="PANTHER" id="PTHR46762:SF1">
    <property type="entry name" value="NUCLEOREDOXIN-LIKE PROTEIN 2"/>
    <property type="match status" value="1"/>
</dbReference>
<keyword evidence="3" id="KW-1185">Reference proteome</keyword>
<dbReference type="AlphaFoldDB" id="A0A0R3PJD2"/>
<dbReference type="SUPFAM" id="SSF52833">
    <property type="entry name" value="Thioredoxin-like"/>
    <property type="match status" value="1"/>
</dbReference>
<evidence type="ECO:0000313" key="2">
    <source>
        <dbReference type="EMBL" id="VDM56137.1"/>
    </source>
</evidence>